<dbReference type="InterPro" id="IPR051450">
    <property type="entry name" value="Gfo/Idh/MocA_Oxidoreductases"/>
</dbReference>
<accession>A0A927BYX8</accession>
<comment type="similarity">
    <text evidence="1">Belongs to the Gfo/Idh/MocA family.</text>
</comment>
<reference evidence="5" key="1">
    <citation type="submission" date="2020-09" db="EMBL/GenBank/DDBJ databases">
        <title>A novel bacterium of genus Paenibacillus, isolated from South China Sea.</title>
        <authorList>
            <person name="Huang H."/>
            <person name="Mo K."/>
            <person name="Hu Y."/>
        </authorList>
    </citation>
    <scope>NUCLEOTIDE SEQUENCE</scope>
    <source>
        <strain evidence="5">IB182496</strain>
    </source>
</reference>
<dbReference type="SUPFAM" id="SSF55347">
    <property type="entry name" value="Glyceraldehyde-3-phosphate dehydrogenase-like, C-terminal domain"/>
    <property type="match status" value="1"/>
</dbReference>
<evidence type="ECO:0000259" key="4">
    <source>
        <dbReference type="Pfam" id="PF02894"/>
    </source>
</evidence>
<evidence type="ECO:0000256" key="2">
    <source>
        <dbReference type="SAM" id="MobiDB-lite"/>
    </source>
</evidence>
<dbReference type="EMBL" id="JACXIZ010000046">
    <property type="protein sequence ID" value="MBD2847868.1"/>
    <property type="molecule type" value="Genomic_DNA"/>
</dbReference>
<sequence>MKIAIVGCGGMGHIHAAAYARMTHVRIVGVCDVDPIRAAELGERIGAPSYTDYGQLLAAEAPELVSLTVPSHLHLAYIEQTAAHGAHIVCEKPLALTVADAEAALAVCAKHGVRLFVGHVVRFFPDYAGLKHAVDGGRIGTPGVAHLRRVGGYPERQWFAEEAKSGGVITDLMIHDIDYARWTLGPVRSVYCLRRTAAGLDYALATLVFASGAVANLESHWGYPGSFRTAAEFAGDGGVVRLDSAASAALHMRKTPPKRTDACARTGEGPAPAAADAAPAPAAAEIPRSPLRKSPYARELEHFVDCLRLGGAPLVTATDALQALRVAEAAHQSARTGRAVYLSSEEGERL</sequence>
<dbReference type="Pfam" id="PF02894">
    <property type="entry name" value="GFO_IDH_MocA_C"/>
    <property type="match status" value="1"/>
</dbReference>
<feature type="compositionally biased region" description="Low complexity" evidence="2">
    <location>
        <begin position="270"/>
        <end position="284"/>
    </location>
</feature>
<dbReference type="AlphaFoldDB" id="A0A927BYX8"/>
<evidence type="ECO:0000313" key="5">
    <source>
        <dbReference type="EMBL" id="MBD2847868.1"/>
    </source>
</evidence>
<name>A0A927BYX8_9BACL</name>
<dbReference type="RefSeq" id="WP_190920968.1">
    <property type="nucleotide sequence ID" value="NZ_JACXIZ010000046.1"/>
</dbReference>
<dbReference type="Pfam" id="PF01408">
    <property type="entry name" value="GFO_IDH_MocA"/>
    <property type="match status" value="1"/>
</dbReference>
<feature type="domain" description="Gfo/Idh/MocA-like oxidoreductase C-terminal" evidence="4">
    <location>
        <begin position="131"/>
        <end position="340"/>
    </location>
</feature>
<evidence type="ECO:0000259" key="3">
    <source>
        <dbReference type="Pfam" id="PF01408"/>
    </source>
</evidence>
<gene>
    <name evidence="5" type="ORF">IDH44_21955</name>
</gene>
<dbReference type="Gene3D" id="3.40.50.720">
    <property type="entry name" value="NAD(P)-binding Rossmann-like Domain"/>
    <property type="match status" value="1"/>
</dbReference>
<evidence type="ECO:0000256" key="1">
    <source>
        <dbReference type="ARBA" id="ARBA00010928"/>
    </source>
</evidence>
<dbReference type="InterPro" id="IPR036291">
    <property type="entry name" value="NAD(P)-bd_dom_sf"/>
</dbReference>
<dbReference type="Gene3D" id="3.30.360.10">
    <property type="entry name" value="Dihydrodipicolinate Reductase, domain 2"/>
    <property type="match status" value="1"/>
</dbReference>
<keyword evidence="6" id="KW-1185">Reference proteome</keyword>
<evidence type="ECO:0000313" key="6">
    <source>
        <dbReference type="Proteomes" id="UP000621560"/>
    </source>
</evidence>
<comment type="caution">
    <text evidence="5">The sequence shown here is derived from an EMBL/GenBank/DDBJ whole genome shotgun (WGS) entry which is preliminary data.</text>
</comment>
<dbReference type="PANTHER" id="PTHR43377">
    <property type="entry name" value="BILIVERDIN REDUCTASE A"/>
    <property type="match status" value="1"/>
</dbReference>
<protein>
    <submittedName>
        <fullName evidence="5">Gfo/Idh/MocA family oxidoreductase</fullName>
    </submittedName>
</protein>
<organism evidence="5 6">
    <name type="scientific">Paenibacillus sabuli</name>
    <dbReference type="NCBI Taxonomy" id="2772509"/>
    <lineage>
        <taxon>Bacteria</taxon>
        <taxon>Bacillati</taxon>
        <taxon>Bacillota</taxon>
        <taxon>Bacilli</taxon>
        <taxon>Bacillales</taxon>
        <taxon>Paenibacillaceae</taxon>
        <taxon>Paenibacillus</taxon>
    </lineage>
</organism>
<dbReference type="GO" id="GO:0000166">
    <property type="term" value="F:nucleotide binding"/>
    <property type="evidence" value="ECO:0007669"/>
    <property type="project" value="InterPro"/>
</dbReference>
<feature type="region of interest" description="Disordered" evidence="2">
    <location>
        <begin position="253"/>
        <end position="285"/>
    </location>
</feature>
<feature type="domain" description="Gfo/Idh/MocA-like oxidoreductase N-terminal" evidence="3">
    <location>
        <begin position="1"/>
        <end position="119"/>
    </location>
</feature>
<proteinExistence type="inferred from homology"/>
<dbReference type="InterPro" id="IPR000683">
    <property type="entry name" value="Gfo/Idh/MocA-like_OxRdtase_N"/>
</dbReference>
<dbReference type="Proteomes" id="UP000621560">
    <property type="component" value="Unassembled WGS sequence"/>
</dbReference>
<dbReference type="PANTHER" id="PTHR43377:SF1">
    <property type="entry name" value="BILIVERDIN REDUCTASE A"/>
    <property type="match status" value="1"/>
</dbReference>
<dbReference type="SUPFAM" id="SSF51735">
    <property type="entry name" value="NAD(P)-binding Rossmann-fold domains"/>
    <property type="match status" value="1"/>
</dbReference>
<dbReference type="InterPro" id="IPR004104">
    <property type="entry name" value="Gfo/Idh/MocA-like_OxRdtase_C"/>
</dbReference>